<dbReference type="Proteomes" id="UP000023152">
    <property type="component" value="Unassembled WGS sequence"/>
</dbReference>
<accession>X6MJK9</accession>
<protein>
    <submittedName>
        <fullName evidence="2">Uncharacterized protein</fullName>
    </submittedName>
</protein>
<dbReference type="EMBL" id="ASPP01020487">
    <property type="protein sequence ID" value="ETO13632.1"/>
    <property type="molecule type" value="Genomic_DNA"/>
</dbReference>
<reference evidence="2 3" key="1">
    <citation type="journal article" date="2013" name="Curr. Biol.">
        <title>The Genome of the Foraminiferan Reticulomyxa filosa.</title>
        <authorList>
            <person name="Glockner G."/>
            <person name="Hulsmann N."/>
            <person name="Schleicher M."/>
            <person name="Noegel A.A."/>
            <person name="Eichinger L."/>
            <person name="Gallinger C."/>
            <person name="Pawlowski J."/>
            <person name="Sierra R."/>
            <person name="Euteneuer U."/>
            <person name="Pillet L."/>
            <person name="Moustafa A."/>
            <person name="Platzer M."/>
            <person name="Groth M."/>
            <person name="Szafranski K."/>
            <person name="Schliwa M."/>
        </authorList>
    </citation>
    <scope>NUCLEOTIDE SEQUENCE [LARGE SCALE GENOMIC DNA]</scope>
</reference>
<keyword evidence="1" id="KW-0812">Transmembrane</keyword>
<organism evidence="2 3">
    <name type="scientific">Reticulomyxa filosa</name>
    <dbReference type="NCBI Taxonomy" id="46433"/>
    <lineage>
        <taxon>Eukaryota</taxon>
        <taxon>Sar</taxon>
        <taxon>Rhizaria</taxon>
        <taxon>Retaria</taxon>
        <taxon>Foraminifera</taxon>
        <taxon>Monothalamids</taxon>
        <taxon>Reticulomyxidae</taxon>
        <taxon>Reticulomyxa</taxon>
    </lineage>
</organism>
<keyword evidence="1" id="KW-1133">Transmembrane helix</keyword>
<gene>
    <name evidence="2" type="ORF">RFI_23741</name>
</gene>
<keyword evidence="1" id="KW-0472">Membrane</keyword>
<dbReference type="Pfam" id="PF02458">
    <property type="entry name" value="Transferase"/>
    <property type="match status" value="1"/>
</dbReference>
<sequence length="156" mass="18158">MIDRTLWFLTTKQPSRRWCPKTLYFTTQDIENLKTMALSGGKKSTILKQMKLSTNDIITALFWKIRATLNSEYAMDEPIICTMVINTRSWLPERFPKRYLGNALAFLPLHATRGKLIHRFAVYTICVYGAIIFFYKKSDNVILQQAAICICVPFFF</sequence>
<proteinExistence type="predicted"/>
<evidence type="ECO:0000256" key="1">
    <source>
        <dbReference type="SAM" id="Phobius"/>
    </source>
</evidence>
<keyword evidence="3" id="KW-1185">Reference proteome</keyword>
<dbReference type="Gene3D" id="3.30.559.10">
    <property type="entry name" value="Chloramphenicol acetyltransferase-like domain"/>
    <property type="match status" value="1"/>
</dbReference>
<evidence type="ECO:0000313" key="2">
    <source>
        <dbReference type="EMBL" id="ETO13632.1"/>
    </source>
</evidence>
<comment type="caution">
    <text evidence="2">The sequence shown here is derived from an EMBL/GenBank/DDBJ whole genome shotgun (WGS) entry which is preliminary data.</text>
</comment>
<feature type="transmembrane region" description="Helical" evidence="1">
    <location>
        <begin position="116"/>
        <end position="135"/>
    </location>
</feature>
<evidence type="ECO:0000313" key="3">
    <source>
        <dbReference type="Proteomes" id="UP000023152"/>
    </source>
</evidence>
<name>X6MJK9_RETFI</name>
<dbReference type="AlphaFoldDB" id="X6MJK9"/>
<dbReference type="InterPro" id="IPR023213">
    <property type="entry name" value="CAT-like_dom_sf"/>
</dbReference>